<comment type="caution">
    <text evidence="1">The sequence shown here is derived from an EMBL/GenBank/DDBJ whole genome shotgun (WGS) entry which is preliminary data.</text>
</comment>
<sequence>NDGTPDRWKYLGIIPCNESYYYINGELIKFNRKIDFFNSLYGYTMYVFEPVRKLLQRTGYVLLSESNWCSMIKWAQNPKYYFDTKENLIYRWFVRKDKLGLHDIEIHNPLPKDWWYGDKAFQEHASACGGKKLASMKLNSTH</sequence>
<accession>A0ABN7VR67</accession>
<organism evidence="1 2">
    <name type="scientific">Gigaspora margarita</name>
    <dbReference type="NCBI Taxonomy" id="4874"/>
    <lineage>
        <taxon>Eukaryota</taxon>
        <taxon>Fungi</taxon>
        <taxon>Fungi incertae sedis</taxon>
        <taxon>Mucoromycota</taxon>
        <taxon>Glomeromycotina</taxon>
        <taxon>Glomeromycetes</taxon>
        <taxon>Diversisporales</taxon>
        <taxon>Gigasporaceae</taxon>
        <taxon>Gigaspora</taxon>
    </lineage>
</organism>
<keyword evidence="2" id="KW-1185">Reference proteome</keyword>
<feature type="non-terminal residue" evidence="1">
    <location>
        <position position="1"/>
    </location>
</feature>
<dbReference type="Proteomes" id="UP000789901">
    <property type="component" value="Unassembled WGS sequence"/>
</dbReference>
<evidence type="ECO:0000313" key="1">
    <source>
        <dbReference type="EMBL" id="CAG8793819.1"/>
    </source>
</evidence>
<proteinExistence type="predicted"/>
<evidence type="ECO:0000313" key="2">
    <source>
        <dbReference type="Proteomes" id="UP000789901"/>
    </source>
</evidence>
<gene>
    <name evidence="1" type="ORF">GMARGA_LOCUS21672</name>
</gene>
<protein>
    <submittedName>
        <fullName evidence="1">14054_t:CDS:1</fullName>
    </submittedName>
</protein>
<name>A0ABN7VR67_GIGMA</name>
<reference evidence="1 2" key="1">
    <citation type="submission" date="2021-06" db="EMBL/GenBank/DDBJ databases">
        <authorList>
            <person name="Kallberg Y."/>
            <person name="Tangrot J."/>
            <person name="Rosling A."/>
        </authorList>
    </citation>
    <scope>NUCLEOTIDE SEQUENCE [LARGE SCALE GENOMIC DNA]</scope>
    <source>
        <strain evidence="1 2">120-4 pot B 10/14</strain>
    </source>
</reference>
<dbReference type="EMBL" id="CAJVQB010020208">
    <property type="protein sequence ID" value="CAG8793819.1"/>
    <property type="molecule type" value="Genomic_DNA"/>
</dbReference>